<sequence>MLSTVSGELAQRHPDHPRCGPGSTLNPVGTEPLLLHLRTGHDDCVDISRGAKSWHLLTATVAWVALVLQLVLVFRGGHVLDEIAPAPLGTRLIRFISYFTVLSNLLVAATTTTLAAGQTRYPTWWKVLRLNAIVCIAVTGVVHWFLLRPLLDLHSADLVADKLLHLVVPALAVIGWLAFGPRGLVDRTHLLPSLAFPIGWLVYTLIRGAIVDWYPYPFLDVNLHGYAGALAACAGVAVLFLALTWGAIALDRRLPGVRLGSGAGTERAPSAR</sequence>
<feature type="transmembrane region" description="Helical" evidence="2">
    <location>
        <begin position="128"/>
        <end position="147"/>
    </location>
</feature>
<dbReference type="Proteomes" id="UP000030011">
    <property type="component" value="Unassembled WGS sequence"/>
</dbReference>
<evidence type="ECO:0000313" key="4">
    <source>
        <dbReference type="Proteomes" id="UP000030011"/>
    </source>
</evidence>
<keyword evidence="2" id="KW-0812">Transmembrane</keyword>
<accession>A0A0A0JQ12</accession>
<feature type="transmembrane region" description="Helical" evidence="2">
    <location>
        <begin position="56"/>
        <end position="75"/>
    </location>
</feature>
<feature type="transmembrane region" description="Helical" evidence="2">
    <location>
        <begin position="159"/>
        <end position="179"/>
    </location>
</feature>
<feature type="transmembrane region" description="Helical" evidence="2">
    <location>
        <begin position="191"/>
        <end position="214"/>
    </location>
</feature>
<dbReference type="eggNOG" id="COG2141">
    <property type="taxonomic scope" value="Bacteria"/>
</dbReference>
<evidence type="ECO:0000256" key="1">
    <source>
        <dbReference type="SAM" id="MobiDB-lite"/>
    </source>
</evidence>
<evidence type="ECO:0000256" key="2">
    <source>
        <dbReference type="SAM" id="Phobius"/>
    </source>
</evidence>
<dbReference type="AlphaFoldDB" id="A0A0A0JQ12"/>
<dbReference type="InterPro" id="IPR049713">
    <property type="entry name" value="Pr6Pr-like"/>
</dbReference>
<dbReference type="STRING" id="1385521.N803_01900"/>
<reference evidence="3 4" key="1">
    <citation type="submission" date="2013-08" db="EMBL/GenBank/DDBJ databases">
        <title>The genome sequence of Knoellia subterranea.</title>
        <authorList>
            <person name="Zhu W."/>
            <person name="Wang G."/>
        </authorList>
    </citation>
    <scope>NUCLEOTIDE SEQUENCE [LARGE SCALE GENOMIC DNA]</scope>
    <source>
        <strain evidence="3 4">KCTC 19937</strain>
    </source>
</reference>
<feature type="region of interest" description="Disordered" evidence="1">
    <location>
        <begin position="1"/>
        <end position="25"/>
    </location>
</feature>
<dbReference type="EMBL" id="AVPK01000001">
    <property type="protein sequence ID" value="KGN39263.1"/>
    <property type="molecule type" value="Genomic_DNA"/>
</dbReference>
<keyword evidence="2" id="KW-1133">Transmembrane helix</keyword>
<feature type="transmembrane region" description="Helical" evidence="2">
    <location>
        <begin position="95"/>
        <end position="116"/>
    </location>
</feature>
<name>A0A0A0JQ12_9MICO</name>
<proteinExistence type="predicted"/>
<evidence type="ECO:0000313" key="3">
    <source>
        <dbReference type="EMBL" id="KGN39263.1"/>
    </source>
</evidence>
<organism evidence="3 4">
    <name type="scientific">Knoellia subterranea KCTC 19937</name>
    <dbReference type="NCBI Taxonomy" id="1385521"/>
    <lineage>
        <taxon>Bacteria</taxon>
        <taxon>Bacillati</taxon>
        <taxon>Actinomycetota</taxon>
        <taxon>Actinomycetes</taxon>
        <taxon>Micrococcales</taxon>
        <taxon>Intrasporangiaceae</taxon>
        <taxon>Knoellia</taxon>
    </lineage>
</organism>
<protein>
    <submittedName>
        <fullName evidence="3">F420-dependent oxidoreductase</fullName>
    </submittedName>
</protein>
<feature type="transmembrane region" description="Helical" evidence="2">
    <location>
        <begin position="226"/>
        <end position="250"/>
    </location>
</feature>
<keyword evidence="2" id="KW-0472">Membrane</keyword>
<gene>
    <name evidence="3" type="ORF">N803_01900</name>
</gene>
<comment type="caution">
    <text evidence="3">The sequence shown here is derived from an EMBL/GenBank/DDBJ whole genome shotgun (WGS) entry which is preliminary data.</text>
</comment>
<dbReference type="NCBIfam" id="NF038065">
    <property type="entry name" value="Pr6Pr"/>
    <property type="match status" value="1"/>
</dbReference>
<keyword evidence="4" id="KW-1185">Reference proteome</keyword>